<reference evidence="5 6" key="1">
    <citation type="submission" date="2020-08" db="EMBL/GenBank/DDBJ databases">
        <title>Sequencing the genomes of 1000 actinobacteria strains.</title>
        <authorList>
            <person name="Klenk H.-P."/>
        </authorList>
    </citation>
    <scope>NUCLEOTIDE SEQUENCE [LARGE SCALE GENOMIC DNA]</scope>
    <source>
        <strain evidence="5 6">DSM 45518</strain>
    </source>
</reference>
<accession>A0A7W7CRG5</accession>
<dbReference type="RefSeq" id="WP_184951992.1">
    <property type="nucleotide sequence ID" value="NZ_BOMC01000080.1"/>
</dbReference>
<dbReference type="InterPro" id="IPR036388">
    <property type="entry name" value="WH-like_DNA-bd_sf"/>
</dbReference>
<dbReference type="Pfam" id="PF07702">
    <property type="entry name" value="UTRA"/>
    <property type="match status" value="1"/>
</dbReference>
<dbReference type="GO" id="GO:0003700">
    <property type="term" value="F:DNA-binding transcription factor activity"/>
    <property type="evidence" value="ECO:0007669"/>
    <property type="project" value="InterPro"/>
</dbReference>
<sequence length="250" mass="27046">MKSIERASPVPYYEQLYDVLLDDIRRGELAPGDRLPGESELHRTFNLSRATVRQALDLLEANGHAHRVARRGYFVSTPDTPQGWLIEGLGGFLENGIGHSNPRVSTRVVASGEQEIPDEAAAALRIPRGATGFVLERIRTVDGTLALFSVNWTPPAVAPVVAAATGVRDGSSSLTAALQEAGYVAARAKRVVHAVAADRVVAGHLEVAEGTPLLRIRSITWNKAQVAFDYYETWLRTDIVALEVDAKTSA</sequence>
<dbReference type="SUPFAM" id="SSF64288">
    <property type="entry name" value="Chorismate lyase-like"/>
    <property type="match status" value="1"/>
</dbReference>
<keyword evidence="2" id="KW-0238">DNA-binding</keyword>
<dbReference type="Gene3D" id="3.40.1410.10">
    <property type="entry name" value="Chorismate lyase-like"/>
    <property type="match status" value="1"/>
</dbReference>
<dbReference type="InterPro" id="IPR000524">
    <property type="entry name" value="Tscrpt_reg_HTH_GntR"/>
</dbReference>
<dbReference type="InterPro" id="IPR050679">
    <property type="entry name" value="Bact_HTH_transcr_reg"/>
</dbReference>
<dbReference type="SMART" id="SM00345">
    <property type="entry name" value="HTH_GNTR"/>
    <property type="match status" value="1"/>
</dbReference>
<comment type="caution">
    <text evidence="5">The sequence shown here is derived from an EMBL/GenBank/DDBJ whole genome shotgun (WGS) entry which is preliminary data.</text>
</comment>
<dbReference type="Gene3D" id="1.10.10.10">
    <property type="entry name" value="Winged helix-like DNA-binding domain superfamily/Winged helix DNA-binding domain"/>
    <property type="match status" value="1"/>
</dbReference>
<dbReference type="InterPro" id="IPR028978">
    <property type="entry name" value="Chorismate_lyase_/UTRA_dom_sf"/>
</dbReference>
<feature type="domain" description="HTH gntR-type" evidence="4">
    <location>
        <begin position="10"/>
        <end position="78"/>
    </location>
</feature>
<dbReference type="AlphaFoldDB" id="A0A7W7CRG5"/>
<dbReference type="Pfam" id="PF00392">
    <property type="entry name" value="GntR"/>
    <property type="match status" value="1"/>
</dbReference>
<dbReference type="GO" id="GO:0003677">
    <property type="term" value="F:DNA binding"/>
    <property type="evidence" value="ECO:0007669"/>
    <property type="project" value="UniProtKB-KW"/>
</dbReference>
<dbReference type="PRINTS" id="PR00035">
    <property type="entry name" value="HTHGNTR"/>
</dbReference>
<evidence type="ECO:0000256" key="2">
    <source>
        <dbReference type="ARBA" id="ARBA00023125"/>
    </source>
</evidence>
<name>A0A7W7CRG5_9ACTN</name>
<evidence type="ECO:0000256" key="1">
    <source>
        <dbReference type="ARBA" id="ARBA00023015"/>
    </source>
</evidence>
<keyword evidence="3" id="KW-0804">Transcription</keyword>
<dbReference type="GO" id="GO:0045892">
    <property type="term" value="P:negative regulation of DNA-templated transcription"/>
    <property type="evidence" value="ECO:0007669"/>
    <property type="project" value="TreeGrafter"/>
</dbReference>
<organism evidence="5 6">
    <name type="scientific">Paractinoplanes abujensis</name>
    <dbReference type="NCBI Taxonomy" id="882441"/>
    <lineage>
        <taxon>Bacteria</taxon>
        <taxon>Bacillati</taxon>
        <taxon>Actinomycetota</taxon>
        <taxon>Actinomycetes</taxon>
        <taxon>Micromonosporales</taxon>
        <taxon>Micromonosporaceae</taxon>
        <taxon>Paractinoplanes</taxon>
    </lineage>
</organism>
<gene>
    <name evidence="5" type="ORF">BKA14_003509</name>
</gene>
<keyword evidence="1" id="KW-0805">Transcription regulation</keyword>
<dbReference type="SMART" id="SM00866">
    <property type="entry name" value="UTRA"/>
    <property type="match status" value="1"/>
</dbReference>
<evidence type="ECO:0000313" key="6">
    <source>
        <dbReference type="Proteomes" id="UP000542742"/>
    </source>
</evidence>
<evidence type="ECO:0000256" key="3">
    <source>
        <dbReference type="ARBA" id="ARBA00023163"/>
    </source>
</evidence>
<dbReference type="SUPFAM" id="SSF46785">
    <property type="entry name" value="Winged helix' DNA-binding domain"/>
    <property type="match status" value="1"/>
</dbReference>
<dbReference type="PROSITE" id="PS50949">
    <property type="entry name" value="HTH_GNTR"/>
    <property type="match status" value="1"/>
</dbReference>
<dbReference type="InterPro" id="IPR011663">
    <property type="entry name" value="UTRA"/>
</dbReference>
<dbReference type="InterPro" id="IPR036390">
    <property type="entry name" value="WH_DNA-bd_sf"/>
</dbReference>
<evidence type="ECO:0000313" key="5">
    <source>
        <dbReference type="EMBL" id="MBB4693361.1"/>
    </source>
</evidence>
<keyword evidence="6" id="KW-1185">Reference proteome</keyword>
<protein>
    <submittedName>
        <fullName evidence="5">GntR family transcriptional regulator</fullName>
    </submittedName>
</protein>
<dbReference type="Proteomes" id="UP000542742">
    <property type="component" value="Unassembled WGS sequence"/>
</dbReference>
<dbReference type="PANTHER" id="PTHR44846">
    <property type="entry name" value="MANNOSYL-D-GLYCERATE TRANSPORT/METABOLISM SYSTEM REPRESSOR MNGR-RELATED"/>
    <property type="match status" value="1"/>
</dbReference>
<proteinExistence type="predicted"/>
<dbReference type="CDD" id="cd07377">
    <property type="entry name" value="WHTH_GntR"/>
    <property type="match status" value="1"/>
</dbReference>
<evidence type="ECO:0000259" key="4">
    <source>
        <dbReference type="PROSITE" id="PS50949"/>
    </source>
</evidence>
<dbReference type="PANTHER" id="PTHR44846:SF1">
    <property type="entry name" value="MANNOSYL-D-GLYCERATE TRANSPORT_METABOLISM SYSTEM REPRESSOR MNGR-RELATED"/>
    <property type="match status" value="1"/>
</dbReference>
<dbReference type="EMBL" id="JACHMF010000001">
    <property type="protein sequence ID" value="MBB4693361.1"/>
    <property type="molecule type" value="Genomic_DNA"/>
</dbReference>